<name>A0A0F8WVW6_9ZZZZ</name>
<protein>
    <submittedName>
        <fullName evidence="1">Uncharacterized protein</fullName>
    </submittedName>
</protein>
<reference evidence="1" key="1">
    <citation type="journal article" date="2015" name="Nature">
        <title>Complex archaea that bridge the gap between prokaryotes and eukaryotes.</title>
        <authorList>
            <person name="Spang A."/>
            <person name="Saw J.H."/>
            <person name="Jorgensen S.L."/>
            <person name="Zaremba-Niedzwiedzka K."/>
            <person name="Martijn J."/>
            <person name="Lind A.E."/>
            <person name="van Eijk R."/>
            <person name="Schleper C."/>
            <person name="Guy L."/>
            <person name="Ettema T.J."/>
        </authorList>
    </citation>
    <scope>NUCLEOTIDE SEQUENCE</scope>
</reference>
<accession>A0A0F8WVW6</accession>
<comment type="caution">
    <text evidence="1">The sequence shown here is derived from an EMBL/GenBank/DDBJ whole genome shotgun (WGS) entry which is preliminary data.</text>
</comment>
<proteinExistence type="predicted"/>
<evidence type="ECO:0000313" key="1">
    <source>
        <dbReference type="EMBL" id="KKK60992.1"/>
    </source>
</evidence>
<sequence>MKLVKIEWVDSRTPTDGWEHLNKLNDIKACECVSVGFLLKSGDDVKALAPNLADIDEDSDVQASAIIIIPVCSITRMVELAEELAP</sequence>
<organism evidence="1">
    <name type="scientific">marine sediment metagenome</name>
    <dbReference type="NCBI Taxonomy" id="412755"/>
    <lineage>
        <taxon>unclassified sequences</taxon>
        <taxon>metagenomes</taxon>
        <taxon>ecological metagenomes</taxon>
    </lineage>
</organism>
<dbReference type="EMBL" id="LAZR01062693">
    <property type="protein sequence ID" value="KKK60992.1"/>
    <property type="molecule type" value="Genomic_DNA"/>
</dbReference>
<dbReference type="AlphaFoldDB" id="A0A0F8WVW6"/>
<gene>
    <name evidence="1" type="ORF">LCGC14_3018820</name>
</gene>